<dbReference type="RefSeq" id="WP_133156682.1">
    <property type="nucleotide sequence ID" value="NZ_CP037867.1"/>
</dbReference>
<accession>A0A4P6X035</accession>
<name>A0A4P6X035_HYDPS</name>
<sequence>MHSTIPSKIPFVTQRGLHALFWSLMFVAASLCGLATSARAQGGEVRATSTDQVKFPAGLKWEPMREVRFQDPPKPGARPLSKDYAAALAVWSDEVKRSFDQAPAFSVGVLLAQARSARNSVLTFSLLSVMDFDRCEPPLNGKNVVDMFSKCLARVHVGHTPQPVMKEFAGFCYLHIDNNPDTPLAKNHTEFAFDVQSNTGYFRVIQYGKEVSACRRAIVVEGA</sequence>
<protein>
    <submittedName>
        <fullName evidence="1">Uncharacterized protein</fullName>
    </submittedName>
</protein>
<reference evidence="1 2" key="1">
    <citation type="submission" date="2019-03" db="EMBL/GenBank/DDBJ databases">
        <authorList>
            <person name="Sebastian G."/>
            <person name="Baumann P."/>
            <person name="Ruckert C."/>
            <person name="Kalinowski J."/>
            <person name="Nebel B."/>
            <person name="Takors R."/>
            <person name="Blombach B."/>
        </authorList>
    </citation>
    <scope>NUCLEOTIDE SEQUENCE [LARGE SCALE GENOMIC DNA]</scope>
    <source>
        <strain evidence="1 2">DSM 1084</strain>
    </source>
</reference>
<dbReference type="EMBL" id="CP037867">
    <property type="protein sequence ID" value="QBM28349.1"/>
    <property type="molecule type" value="Genomic_DNA"/>
</dbReference>
<dbReference type="AlphaFoldDB" id="A0A4P6X035"/>
<dbReference type="KEGG" id="hpse:HPF_11670"/>
<evidence type="ECO:0000313" key="1">
    <source>
        <dbReference type="EMBL" id="QBM28349.1"/>
    </source>
</evidence>
<organism evidence="1 2">
    <name type="scientific">Hydrogenophaga pseudoflava</name>
    <name type="common">Pseudomonas carboxydoflava</name>
    <dbReference type="NCBI Taxonomy" id="47421"/>
    <lineage>
        <taxon>Bacteria</taxon>
        <taxon>Pseudomonadati</taxon>
        <taxon>Pseudomonadota</taxon>
        <taxon>Betaproteobacteria</taxon>
        <taxon>Burkholderiales</taxon>
        <taxon>Comamonadaceae</taxon>
        <taxon>Hydrogenophaga</taxon>
    </lineage>
</organism>
<gene>
    <name evidence="1" type="ORF">HPF_11670</name>
</gene>
<proteinExistence type="predicted"/>
<keyword evidence="2" id="KW-1185">Reference proteome</keyword>
<dbReference type="Proteomes" id="UP000293912">
    <property type="component" value="Chromosome"/>
</dbReference>
<evidence type="ECO:0000313" key="2">
    <source>
        <dbReference type="Proteomes" id="UP000293912"/>
    </source>
</evidence>